<dbReference type="GO" id="GO:0022412">
    <property type="term" value="P:cellular process involved in reproduction in multicellular organism"/>
    <property type="evidence" value="ECO:0007669"/>
    <property type="project" value="UniProtKB-ARBA"/>
</dbReference>
<dbReference type="GO" id="GO:0007264">
    <property type="term" value="P:small GTPase-mediated signal transduction"/>
    <property type="evidence" value="ECO:0007669"/>
    <property type="project" value="InterPro"/>
</dbReference>
<organism evidence="3 4">
    <name type="scientific">Popillia japonica</name>
    <name type="common">Japanese beetle</name>
    <dbReference type="NCBI Taxonomy" id="7064"/>
    <lineage>
        <taxon>Eukaryota</taxon>
        <taxon>Metazoa</taxon>
        <taxon>Ecdysozoa</taxon>
        <taxon>Arthropoda</taxon>
        <taxon>Hexapoda</taxon>
        <taxon>Insecta</taxon>
        <taxon>Pterygota</taxon>
        <taxon>Neoptera</taxon>
        <taxon>Endopterygota</taxon>
        <taxon>Coleoptera</taxon>
        <taxon>Polyphaga</taxon>
        <taxon>Scarabaeiformia</taxon>
        <taxon>Scarabaeidae</taxon>
        <taxon>Rutelinae</taxon>
        <taxon>Popillia</taxon>
    </lineage>
</organism>
<keyword evidence="1" id="KW-0547">Nucleotide-binding</keyword>
<evidence type="ECO:0000313" key="3">
    <source>
        <dbReference type="EMBL" id="KAK9738888.1"/>
    </source>
</evidence>
<keyword evidence="2" id="KW-0342">GTP-binding</keyword>
<dbReference type="GO" id="GO:0035006">
    <property type="term" value="P:melanization defense response"/>
    <property type="evidence" value="ECO:0007669"/>
    <property type="project" value="UniProtKB-ARBA"/>
</dbReference>
<dbReference type="GO" id="GO:0003924">
    <property type="term" value="F:GTPase activity"/>
    <property type="evidence" value="ECO:0007669"/>
    <property type="project" value="InterPro"/>
</dbReference>
<dbReference type="Gene3D" id="3.40.50.300">
    <property type="entry name" value="P-loop containing nucleotide triphosphate hydrolases"/>
    <property type="match status" value="1"/>
</dbReference>
<evidence type="ECO:0000256" key="2">
    <source>
        <dbReference type="ARBA" id="ARBA00023134"/>
    </source>
</evidence>
<dbReference type="GO" id="GO:0001667">
    <property type="term" value="P:ameboidal-type cell migration"/>
    <property type="evidence" value="ECO:0007669"/>
    <property type="project" value="UniProtKB-ARBA"/>
</dbReference>
<dbReference type="PROSITE" id="PS51421">
    <property type="entry name" value="RAS"/>
    <property type="match status" value="1"/>
</dbReference>
<dbReference type="AlphaFoldDB" id="A0AAW1LYF6"/>
<reference evidence="3 4" key="1">
    <citation type="journal article" date="2024" name="BMC Genomics">
        <title>De novo assembly and annotation of Popillia japonica's genome with initial clues to its potential as an invasive pest.</title>
        <authorList>
            <person name="Cucini C."/>
            <person name="Boschi S."/>
            <person name="Funari R."/>
            <person name="Cardaioli E."/>
            <person name="Iannotti N."/>
            <person name="Marturano G."/>
            <person name="Paoli F."/>
            <person name="Bruttini M."/>
            <person name="Carapelli A."/>
            <person name="Frati F."/>
            <person name="Nardi F."/>
        </authorList>
    </citation>
    <scope>NUCLEOTIDE SEQUENCE [LARGE SCALE GENOMIC DNA]</scope>
    <source>
        <strain evidence="3">DMR45628</strain>
    </source>
</reference>
<name>A0AAW1LYF6_POPJA</name>
<keyword evidence="4" id="KW-1185">Reference proteome</keyword>
<dbReference type="SUPFAM" id="SSF52540">
    <property type="entry name" value="P-loop containing nucleoside triphosphate hydrolases"/>
    <property type="match status" value="1"/>
</dbReference>
<proteinExistence type="predicted"/>
<gene>
    <name evidence="3" type="ORF">QE152_g9509</name>
</gene>
<accession>A0AAW1LYF6</accession>
<dbReference type="Pfam" id="PF00071">
    <property type="entry name" value="Ras"/>
    <property type="match status" value="1"/>
</dbReference>
<dbReference type="InterPro" id="IPR003578">
    <property type="entry name" value="Small_GTPase_Rho"/>
</dbReference>
<evidence type="ECO:0000313" key="4">
    <source>
        <dbReference type="Proteomes" id="UP001458880"/>
    </source>
</evidence>
<dbReference type="SMART" id="SM00174">
    <property type="entry name" value="RHO"/>
    <property type="match status" value="1"/>
</dbReference>
<dbReference type="GO" id="GO:0005525">
    <property type="term" value="F:GTP binding"/>
    <property type="evidence" value="ECO:0007669"/>
    <property type="project" value="UniProtKB-KW"/>
</dbReference>
<dbReference type="GO" id="GO:0035099">
    <property type="term" value="P:hemocyte migration"/>
    <property type="evidence" value="ECO:0007669"/>
    <property type="project" value="UniProtKB-ARBA"/>
</dbReference>
<protein>
    <submittedName>
        <fullName evidence="3">Ras family</fullName>
    </submittedName>
</protein>
<dbReference type="EMBL" id="JASPKY010000081">
    <property type="protein sequence ID" value="KAK9738888.1"/>
    <property type="molecule type" value="Genomic_DNA"/>
</dbReference>
<dbReference type="GO" id="GO:0003006">
    <property type="term" value="P:developmental process involved in reproduction"/>
    <property type="evidence" value="ECO:0007669"/>
    <property type="project" value="UniProtKB-ARBA"/>
</dbReference>
<evidence type="ECO:0000256" key="1">
    <source>
        <dbReference type="ARBA" id="ARBA00022741"/>
    </source>
</evidence>
<comment type="caution">
    <text evidence="3">The sequence shown here is derived from an EMBL/GenBank/DDBJ whole genome shotgun (WGS) entry which is preliminary data.</text>
</comment>
<dbReference type="PANTHER" id="PTHR24072">
    <property type="entry name" value="RHO FAMILY GTPASE"/>
    <property type="match status" value="1"/>
</dbReference>
<sequence length="82" mass="9101">MPDTPFILVGTKSDLREIKDPTQNLVGYKEAKKLARKIGAASYFECSAKNITTFDDVVVQAVRAGMKEKKKLTEHDQNCVIG</sequence>
<dbReference type="Proteomes" id="UP001458880">
    <property type="component" value="Unassembled WGS sequence"/>
</dbReference>
<dbReference type="InterPro" id="IPR001806">
    <property type="entry name" value="Small_GTPase"/>
</dbReference>
<dbReference type="InterPro" id="IPR027417">
    <property type="entry name" value="P-loop_NTPase"/>
</dbReference>